<dbReference type="AlphaFoldDB" id="M8BSI9"/>
<evidence type="ECO:0000256" key="1">
    <source>
        <dbReference type="ARBA" id="ARBA00012513"/>
    </source>
</evidence>
<dbReference type="InterPro" id="IPR000719">
    <property type="entry name" value="Prot_kinase_dom"/>
</dbReference>
<keyword evidence="3" id="KW-0808">Transferase</keyword>
<accession>M8BSI9</accession>
<evidence type="ECO:0000256" key="8">
    <source>
        <dbReference type="ARBA" id="ARBA00048679"/>
    </source>
</evidence>
<dbReference type="EC" id="2.7.11.1" evidence="1"/>
<dbReference type="Gene3D" id="1.10.510.10">
    <property type="entry name" value="Transferase(Phosphotransferase) domain 1"/>
    <property type="match status" value="2"/>
</dbReference>
<dbReference type="Gene3D" id="3.30.200.20">
    <property type="entry name" value="Phosphorylase Kinase, domain 1"/>
    <property type="match status" value="1"/>
</dbReference>
<protein>
    <recommendedName>
        <fullName evidence="1">non-specific serine/threonine protein kinase</fullName>
        <ecNumber evidence="1">2.7.11.1</ecNumber>
    </recommendedName>
</protein>
<sequence length="427" mass="48981">MPGCLRRMDYEPCALVWHTCYEIIKGLCEGLHYLHKGFEYPIYHLELKPTKVLLDKDMMPKIGGFGFYRLFDSIEASNTPEVTATRVYMPPEYISKRLITPKFDVFSLGIIILQIMAGKESYTKCIDTSPEVFIESVYEFWVNRMQGTISKHTSREVRTCIEIALKCVEFSREKRPTIKEIIQKLNKIDIVECSSIHQLYRAKEFSFEFLENITDKFSKQNIVGRGGYGIIYKGGNLDNQLSAESCRLDWDKCYKIIKGICEGLHYLHNADTPIYHLDLKPENILLDKDMVAKIGDFGLSRLFDSPQTYMTQSQDIKGTRQAISPKFDVFSLGVIIIQIMAGKEGYFSCPYTPPKEFITTVRENWRTKVEATVSPHASEQVRTCIEIALKCVEDDRMRRPTIAHIVNELSNIGVAKGSPIRQVGIFK</sequence>
<keyword evidence="2" id="KW-0723">Serine/threonine-protein kinase</keyword>
<dbReference type="PANTHER" id="PTHR45707:SF56">
    <property type="entry name" value="OS11G0608700 PROTEIN"/>
    <property type="match status" value="1"/>
</dbReference>
<evidence type="ECO:0000259" key="9">
    <source>
        <dbReference type="PROSITE" id="PS50011"/>
    </source>
</evidence>
<keyword evidence="5" id="KW-0418">Kinase</keyword>
<dbReference type="PROSITE" id="PS50011">
    <property type="entry name" value="PROTEIN_KINASE_DOM"/>
    <property type="match status" value="1"/>
</dbReference>
<name>M8BSI9_AEGTA</name>
<dbReference type="GO" id="GO:0004674">
    <property type="term" value="F:protein serine/threonine kinase activity"/>
    <property type="evidence" value="ECO:0007669"/>
    <property type="project" value="UniProtKB-KW"/>
</dbReference>
<evidence type="ECO:0000256" key="4">
    <source>
        <dbReference type="ARBA" id="ARBA00022741"/>
    </source>
</evidence>
<organism evidence="10">
    <name type="scientific">Aegilops tauschii</name>
    <name type="common">Tausch's goatgrass</name>
    <name type="synonym">Aegilops squarrosa</name>
    <dbReference type="NCBI Taxonomy" id="37682"/>
    <lineage>
        <taxon>Eukaryota</taxon>
        <taxon>Viridiplantae</taxon>
        <taxon>Streptophyta</taxon>
        <taxon>Embryophyta</taxon>
        <taxon>Tracheophyta</taxon>
        <taxon>Spermatophyta</taxon>
        <taxon>Magnoliopsida</taxon>
        <taxon>Liliopsida</taxon>
        <taxon>Poales</taxon>
        <taxon>Poaceae</taxon>
        <taxon>BOP clade</taxon>
        <taxon>Pooideae</taxon>
        <taxon>Triticodae</taxon>
        <taxon>Triticeae</taxon>
        <taxon>Triticinae</taxon>
        <taxon>Aegilops</taxon>
    </lineage>
</organism>
<keyword evidence="6" id="KW-0067">ATP-binding</keyword>
<dbReference type="InterPro" id="IPR011009">
    <property type="entry name" value="Kinase-like_dom_sf"/>
</dbReference>
<dbReference type="FunFam" id="1.10.510.10:FF:001023">
    <property type="entry name" value="Os07g0541700 protein"/>
    <property type="match status" value="1"/>
</dbReference>
<dbReference type="GO" id="GO:0005524">
    <property type="term" value="F:ATP binding"/>
    <property type="evidence" value="ECO:0007669"/>
    <property type="project" value="UniProtKB-KW"/>
</dbReference>
<comment type="catalytic activity">
    <reaction evidence="8">
        <text>L-seryl-[protein] + ATP = O-phospho-L-seryl-[protein] + ADP + H(+)</text>
        <dbReference type="Rhea" id="RHEA:17989"/>
        <dbReference type="Rhea" id="RHEA-COMP:9863"/>
        <dbReference type="Rhea" id="RHEA-COMP:11604"/>
        <dbReference type="ChEBI" id="CHEBI:15378"/>
        <dbReference type="ChEBI" id="CHEBI:29999"/>
        <dbReference type="ChEBI" id="CHEBI:30616"/>
        <dbReference type="ChEBI" id="CHEBI:83421"/>
        <dbReference type="ChEBI" id="CHEBI:456216"/>
        <dbReference type="EC" id="2.7.11.1"/>
    </reaction>
</comment>
<evidence type="ECO:0000256" key="2">
    <source>
        <dbReference type="ARBA" id="ARBA00022527"/>
    </source>
</evidence>
<dbReference type="Pfam" id="PF00069">
    <property type="entry name" value="Pkinase"/>
    <property type="match status" value="2"/>
</dbReference>
<evidence type="ECO:0000313" key="10">
    <source>
        <dbReference type="EnsemblPlants" id="EMT27965"/>
    </source>
</evidence>
<dbReference type="PANTHER" id="PTHR45707">
    <property type="entry name" value="C2 CALCIUM/LIPID-BINDING PLANT PHOSPHORIBOSYLTRANSFERASE FAMILY PROTEIN"/>
    <property type="match status" value="1"/>
</dbReference>
<dbReference type="InterPro" id="IPR008271">
    <property type="entry name" value="Ser/Thr_kinase_AS"/>
</dbReference>
<comment type="catalytic activity">
    <reaction evidence="7">
        <text>L-threonyl-[protein] + ATP = O-phospho-L-threonyl-[protein] + ADP + H(+)</text>
        <dbReference type="Rhea" id="RHEA:46608"/>
        <dbReference type="Rhea" id="RHEA-COMP:11060"/>
        <dbReference type="Rhea" id="RHEA-COMP:11605"/>
        <dbReference type="ChEBI" id="CHEBI:15378"/>
        <dbReference type="ChEBI" id="CHEBI:30013"/>
        <dbReference type="ChEBI" id="CHEBI:30616"/>
        <dbReference type="ChEBI" id="CHEBI:61977"/>
        <dbReference type="ChEBI" id="CHEBI:456216"/>
        <dbReference type="EC" id="2.7.11.1"/>
    </reaction>
</comment>
<dbReference type="SUPFAM" id="SSF56112">
    <property type="entry name" value="Protein kinase-like (PK-like)"/>
    <property type="match status" value="2"/>
</dbReference>
<dbReference type="EnsemblPlants" id="EMT27965">
    <property type="protein sequence ID" value="EMT27965"/>
    <property type="gene ID" value="F775_04982"/>
</dbReference>
<evidence type="ECO:0000256" key="7">
    <source>
        <dbReference type="ARBA" id="ARBA00047899"/>
    </source>
</evidence>
<dbReference type="PROSITE" id="PS00108">
    <property type="entry name" value="PROTEIN_KINASE_ST"/>
    <property type="match status" value="1"/>
</dbReference>
<reference evidence="10" key="1">
    <citation type="submission" date="2015-06" db="UniProtKB">
        <authorList>
            <consortium name="EnsemblPlants"/>
        </authorList>
    </citation>
    <scope>IDENTIFICATION</scope>
</reference>
<dbReference type="SMART" id="SM00220">
    <property type="entry name" value="S_TKc"/>
    <property type="match status" value="1"/>
</dbReference>
<feature type="domain" description="Protein kinase" evidence="9">
    <location>
        <begin position="56"/>
        <end position="412"/>
    </location>
</feature>
<keyword evidence="4" id="KW-0547">Nucleotide-binding</keyword>
<evidence type="ECO:0000256" key="3">
    <source>
        <dbReference type="ARBA" id="ARBA00022679"/>
    </source>
</evidence>
<evidence type="ECO:0000256" key="6">
    <source>
        <dbReference type="ARBA" id="ARBA00022840"/>
    </source>
</evidence>
<proteinExistence type="predicted"/>
<evidence type="ECO:0000256" key="5">
    <source>
        <dbReference type="ARBA" id="ARBA00022777"/>
    </source>
</evidence>